<organism evidence="1 2">
    <name type="scientific">Streptacidiphilus jiangxiensis</name>
    <dbReference type="NCBI Taxonomy" id="235985"/>
    <lineage>
        <taxon>Bacteria</taxon>
        <taxon>Bacillati</taxon>
        <taxon>Actinomycetota</taxon>
        <taxon>Actinomycetes</taxon>
        <taxon>Kitasatosporales</taxon>
        <taxon>Streptomycetaceae</taxon>
        <taxon>Streptacidiphilus</taxon>
    </lineage>
</organism>
<sequence length="51" mass="5058">MRTGLARCTASRDAAASGPAVARATRSGSLPWSLIGLDQAAAEADPCADLG</sequence>
<protein>
    <submittedName>
        <fullName evidence="1">Uncharacterized protein</fullName>
    </submittedName>
</protein>
<evidence type="ECO:0000313" key="1">
    <source>
        <dbReference type="EMBL" id="SEM84406.1"/>
    </source>
</evidence>
<accession>A0A1H8BNP3</accession>
<feature type="non-terminal residue" evidence="1">
    <location>
        <position position="51"/>
    </location>
</feature>
<gene>
    <name evidence="1" type="ORF">SAMN05414137_1731</name>
</gene>
<dbReference type="AlphaFoldDB" id="A0A1H8BNP3"/>
<keyword evidence="2" id="KW-1185">Reference proteome</keyword>
<dbReference type="STRING" id="235985.SAMN05414137_1731"/>
<dbReference type="Proteomes" id="UP000183015">
    <property type="component" value="Unassembled WGS sequence"/>
</dbReference>
<reference evidence="2" key="1">
    <citation type="submission" date="2016-10" db="EMBL/GenBank/DDBJ databases">
        <authorList>
            <person name="Varghese N."/>
        </authorList>
    </citation>
    <scope>NUCLEOTIDE SEQUENCE [LARGE SCALE GENOMIC DNA]</scope>
    <source>
        <strain evidence="2">DSM 45096 / BCRC 16803 / CGMCC 4.1857 / CIP 109030 / JCM 12277 / KCTC 19219 / NBRC 100920 / 33214</strain>
    </source>
</reference>
<name>A0A1H8BNP3_STRJI</name>
<dbReference type="EMBL" id="FOAZ01000073">
    <property type="protein sequence ID" value="SEM84406.1"/>
    <property type="molecule type" value="Genomic_DNA"/>
</dbReference>
<evidence type="ECO:0000313" key="2">
    <source>
        <dbReference type="Proteomes" id="UP000183015"/>
    </source>
</evidence>
<proteinExistence type="predicted"/>